<evidence type="ECO:0000259" key="1">
    <source>
        <dbReference type="Pfam" id="PF01609"/>
    </source>
</evidence>
<feature type="domain" description="Transposase IS4-like" evidence="1">
    <location>
        <begin position="9"/>
        <end position="140"/>
    </location>
</feature>
<name>A0ABT7CWM9_9BACT</name>
<protein>
    <submittedName>
        <fullName evidence="2">Transposase</fullName>
    </submittedName>
</protein>
<evidence type="ECO:0000313" key="3">
    <source>
        <dbReference type="Proteomes" id="UP001228581"/>
    </source>
</evidence>
<gene>
    <name evidence="2" type="ORF">QNI19_34820</name>
</gene>
<dbReference type="PANTHER" id="PTHR30007">
    <property type="entry name" value="PHP DOMAIN PROTEIN"/>
    <property type="match status" value="1"/>
</dbReference>
<dbReference type="RefSeq" id="WP_314004396.1">
    <property type="nucleotide sequence ID" value="NZ_JASJOT010000041.1"/>
</dbReference>
<dbReference type="InterPro" id="IPR002559">
    <property type="entry name" value="Transposase_11"/>
</dbReference>
<evidence type="ECO:0000313" key="2">
    <source>
        <dbReference type="EMBL" id="MDJ1498168.1"/>
    </source>
</evidence>
<accession>A0ABT7CWM9</accession>
<keyword evidence="3" id="KW-1185">Reference proteome</keyword>
<comment type="caution">
    <text evidence="2">The sequence shown here is derived from an EMBL/GenBank/DDBJ whole genome shotgun (WGS) entry which is preliminary data.</text>
</comment>
<reference evidence="2 3" key="1">
    <citation type="submission" date="2023-05" db="EMBL/GenBank/DDBJ databases">
        <authorList>
            <person name="Zhang X."/>
        </authorList>
    </citation>
    <scope>NUCLEOTIDE SEQUENCE [LARGE SCALE GENOMIC DNA]</scope>
    <source>
        <strain evidence="2 3">DM2B3-1</strain>
    </source>
</reference>
<proteinExistence type="predicted"/>
<dbReference type="EMBL" id="JASJOT010000041">
    <property type="protein sequence ID" value="MDJ1498168.1"/>
    <property type="molecule type" value="Genomic_DNA"/>
</dbReference>
<sequence>MADRHSRISSQGLVVSFTAPLAGNHHDSYQIEQRLDSLVKQMSKSDIRVDGLWVNADSGFDSKSVRSCCIKHGIQLNVPDNQRNKGLTMDSNHYFDELMYQKRFVIERTNAWADSYRTLLVRHDTSNASWTAWHYLFAIIQWCKFLDKL</sequence>
<organism evidence="2 3">
    <name type="scientific">Xanthocytophaga flava</name>
    <dbReference type="NCBI Taxonomy" id="3048013"/>
    <lineage>
        <taxon>Bacteria</taxon>
        <taxon>Pseudomonadati</taxon>
        <taxon>Bacteroidota</taxon>
        <taxon>Cytophagia</taxon>
        <taxon>Cytophagales</taxon>
        <taxon>Rhodocytophagaceae</taxon>
        <taxon>Xanthocytophaga</taxon>
    </lineage>
</organism>
<dbReference type="Proteomes" id="UP001228581">
    <property type="component" value="Unassembled WGS sequence"/>
</dbReference>
<dbReference type="Pfam" id="PF01609">
    <property type="entry name" value="DDE_Tnp_1"/>
    <property type="match status" value="1"/>
</dbReference>